<feature type="signal peptide" evidence="1">
    <location>
        <begin position="1"/>
        <end position="19"/>
    </location>
</feature>
<feature type="chain" id="PRO_5040773279" evidence="1">
    <location>
        <begin position="20"/>
        <end position="148"/>
    </location>
</feature>
<reference evidence="2" key="1">
    <citation type="submission" date="2022-08" db="EMBL/GenBank/DDBJ databases">
        <title>The genomic sequence of strain Paenibacillus sp. SCIV0701.</title>
        <authorList>
            <person name="Zhao H."/>
        </authorList>
    </citation>
    <scope>NUCLEOTIDE SEQUENCE</scope>
    <source>
        <strain evidence="2">SCIV0701</strain>
    </source>
</reference>
<dbReference type="Gene3D" id="2.60.40.3830">
    <property type="match status" value="1"/>
</dbReference>
<dbReference type="AlphaFoldDB" id="A0A9X2S9S2"/>
<gene>
    <name evidence="2" type="ORF">NQZ67_17980</name>
</gene>
<keyword evidence="3" id="KW-1185">Reference proteome</keyword>
<dbReference type="Proteomes" id="UP001141950">
    <property type="component" value="Unassembled WGS sequence"/>
</dbReference>
<name>A0A9X2S9S2_9BACL</name>
<evidence type="ECO:0000313" key="2">
    <source>
        <dbReference type="EMBL" id="MCR2805774.1"/>
    </source>
</evidence>
<protein>
    <submittedName>
        <fullName evidence="2">DUF4871 domain-containing protein</fullName>
    </submittedName>
</protein>
<dbReference type="RefSeq" id="WP_257448607.1">
    <property type="nucleotide sequence ID" value="NZ_JANIPJ010000013.1"/>
</dbReference>
<proteinExistence type="predicted"/>
<dbReference type="EMBL" id="JANIPJ010000013">
    <property type="protein sequence ID" value="MCR2805774.1"/>
    <property type="molecule type" value="Genomic_DNA"/>
</dbReference>
<organism evidence="2 3">
    <name type="scientific">Paenibacillus soyae</name>
    <dbReference type="NCBI Taxonomy" id="2969249"/>
    <lineage>
        <taxon>Bacteria</taxon>
        <taxon>Bacillati</taxon>
        <taxon>Bacillota</taxon>
        <taxon>Bacilli</taxon>
        <taxon>Bacillales</taxon>
        <taxon>Paenibacillaceae</taxon>
        <taxon>Paenibacillus</taxon>
    </lineage>
</organism>
<dbReference type="PROSITE" id="PS51257">
    <property type="entry name" value="PROKAR_LIPOPROTEIN"/>
    <property type="match status" value="1"/>
</dbReference>
<keyword evidence="1" id="KW-0732">Signal</keyword>
<sequence length="148" mass="16314">MRLLTVILLVLLLAGCASEEVVLDKDWKVSPLFESGSYTMIGEEGRIGFIYDDGEAVRFYPNKEQKYMWHVWGQSEEIQDALTVLATSQETGEKVTVINAISIGGPNNGADGHAPSMMSLPSAGLWRLDAYVGEKLYGHIVVEVHENV</sequence>
<comment type="caution">
    <text evidence="2">The sequence shown here is derived from an EMBL/GenBank/DDBJ whole genome shotgun (WGS) entry which is preliminary data.</text>
</comment>
<dbReference type="Pfam" id="PF16167">
    <property type="entry name" value="DUF4871"/>
    <property type="match status" value="1"/>
</dbReference>
<accession>A0A9X2S9S2</accession>
<dbReference type="InterPro" id="IPR032366">
    <property type="entry name" value="DUF4871"/>
</dbReference>
<evidence type="ECO:0000256" key="1">
    <source>
        <dbReference type="SAM" id="SignalP"/>
    </source>
</evidence>
<evidence type="ECO:0000313" key="3">
    <source>
        <dbReference type="Proteomes" id="UP001141950"/>
    </source>
</evidence>